<name>A0A3S1DEZ5_9BACL</name>
<keyword evidence="2" id="KW-1185">Reference proteome</keyword>
<dbReference type="Proteomes" id="UP000279446">
    <property type="component" value="Unassembled WGS sequence"/>
</dbReference>
<dbReference type="InterPro" id="IPR025062">
    <property type="entry name" value="DUF4003"/>
</dbReference>
<sequence length="334" mass="37146">MTTLYQERLALFASNSRQTNKIFKWRSVQVNRLAALLFALEDRAVEGDELHNSYALIKDSTGPFSMFRGNSAISISALLSLTQDPKHILTQTMEVYDLMKAIKFRTSDYLVVAAYQIAAHTQPDQYKYTVERAKAFYDRMKQSRRFQTSQDDYIYTSMLALSGVDVESCGDRMDRLYEALKPQLPFRSGNSIQALTQVLALGESDESTSVSRVLELRDIFREQGLRMDKEYTLPSLGILSLLPSEIESITTDIVESYNYLRTEKGFSGWSITQPELLLLCAALVASEHLKNARGETLLTTAAATSITNIVIAQQTALAMAAAIAASSAASSSSH</sequence>
<dbReference type="AlphaFoldDB" id="A0A3S1DEZ5"/>
<dbReference type="RefSeq" id="WP_127194912.1">
    <property type="nucleotide sequence ID" value="NZ_RZNY01000041.1"/>
</dbReference>
<dbReference type="EMBL" id="RZNY01000041">
    <property type="protein sequence ID" value="RUT39635.1"/>
    <property type="molecule type" value="Genomic_DNA"/>
</dbReference>
<comment type="caution">
    <text evidence="1">The sequence shown here is derived from an EMBL/GenBank/DDBJ whole genome shotgun (WGS) entry which is preliminary data.</text>
</comment>
<reference evidence="1 2" key="1">
    <citation type="submission" date="2018-12" db="EMBL/GenBank/DDBJ databases">
        <authorList>
            <person name="Sun L."/>
            <person name="Chen Z."/>
        </authorList>
    </citation>
    <scope>NUCLEOTIDE SEQUENCE [LARGE SCALE GENOMIC DNA]</scope>
    <source>
        <strain evidence="1 2">DSM 15890</strain>
    </source>
</reference>
<dbReference type="Pfam" id="PF13170">
    <property type="entry name" value="DUF4003"/>
    <property type="match status" value="1"/>
</dbReference>
<organism evidence="1 2">
    <name type="scientific">Paenibacillus anaericanus</name>
    <dbReference type="NCBI Taxonomy" id="170367"/>
    <lineage>
        <taxon>Bacteria</taxon>
        <taxon>Bacillati</taxon>
        <taxon>Bacillota</taxon>
        <taxon>Bacilli</taxon>
        <taxon>Bacillales</taxon>
        <taxon>Paenibacillaceae</taxon>
        <taxon>Paenibacillus</taxon>
    </lineage>
</organism>
<proteinExistence type="predicted"/>
<dbReference type="OrthoDB" id="1778393at2"/>
<protein>
    <submittedName>
        <fullName evidence="1">DUF4003 family protein</fullName>
    </submittedName>
</protein>
<gene>
    <name evidence="1" type="ORF">EJP82_25670</name>
</gene>
<evidence type="ECO:0000313" key="2">
    <source>
        <dbReference type="Proteomes" id="UP000279446"/>
    </source>
</evidence>
<accession>A0A3S1DEZ5</accession>
<evidence type="ECO:0000313" key="1">
    <source>
        <dbReference type="EMBL" id="RUT39635.1"/>
    </source>
</evidence>